<keyword evidence="2" id="KW-0812">Transmembrane</keyword>
<evidence type="ECO:0000313" key="3">
    <source>
        <dbReference type="EMBL" id="GIF76402.1"/>
    </source>
</evidence>
<feature type="region of interest" description="Disordered" evidence="1">
    <location>
        <begin position="181"/>
        <end position="270"/>
    </location>
</feature>
<feature type="transmembrane region" description="Helical" evidence="2">
    <location>
        <begin position="20"/>
        <end position="42"/>
    </location>
</feature>
<gene>
    <name evidence="3" type="ORF">Asi02nite_59200</name>
</gene>
<sequence>MGLTAQERAELRSNVERRSAAPVGWIVLALVLGFAALAAIFATRGGTDGLSSPWNVVLPFIPFAVFAAFFVPLLIRLRKRGPGPLVDGADPATRKAVLRAITAGSSTDERIDDLVVDLRDAGTARQLGWTAAALCAGGVGVAAAAVIGEETFARVLLGGSAAALLTAAVLLLRRRRQLLGYRPGGVPAGSRGGTPTDAPAAGRPVPLAGPAAGQPVPLAGPAAGRPVPLAGEDPARSPGGTPTDTDDRTPLPAPGDTEAGGGPPAAAKGD</sequence>
<keyword evidence="2" id="KW-1133">Transmembrane helix</keyword>
<proteinExistence type="predicted"/>
<dbReference type="Proteomes" id="UP000604117">
    <property type="component" value="Unassembled WGS sequence"/>
</dbReference>
<dbReference type="EMBL" id="BONE01000060">
    <property type="protein sequence ID" value="GIF76402.1"/>
    <property type="molecule type" value="Genomic_DNA"/>
</dbReference>
<feature type="transmembrane region" description="Helical" evidence="2">
    <location>
        <begin position="54"/>
        <end position="75"/>
    </location>
</feature>
<protein>
    <submittedName>
        <fullName evidence="3">Uncharacterized protein</fullName>
    </submittedName>
</protein>
<evidence type="ECO:0000313" key="4">
    <source>
        <dbReference type="Proteomes" id="UP000604117"/>
    </source>
</evidence>
<accession>A0ABQ4CZY8</accession>
<evidence type="ECO:0000256" key="2">
    <source>
        <dbReference type="SAM" id="Phobius"/>
    </source>
</evidence>
<dbReference type="RefSeq" id="WP_203717276.1">
    <property type="nucleotide sequence ID" value="NZ_BONE01000060.1"/>
</dbReference>
<feature type="compositionally biased region" description="Gly residues" evidence="1">
    <location>
        <begin position="182"/>
        <end position="192"/>
    </location>
</feature>
<keyword evidence="4" id="KW-1185">Reference proteome</keyword>
<keyword evidence="2" id="KW-0472">Membrane</keyword>
<evidence type="ECO:0000256" key="1">
    <source>
        <dbReference type="SAM" id="MobiDB-lite"/>
    </source>
</evidence>
<feature type="transmembrane region" description="Helical" evidence="2">
    <location>
        <begin position="127"/>
        <end position="147"/>
    </location>
</feature>
<feature type="transmembrane region" description="Helical" evidence="2">
    <location>
        <begin position="153"/>
        <end position="172"/>
    </location>
</feature>
<reference evidence="3 4" key="1">
    <citation type="submission" date="2021-01" db="EMBL/GenBank/DDBJ databases">
        <title>Whole genome shotgun sequence of Asanoa siamensis NBRC 107932.</title>
        <authorList>
            <person name="Komaki H."/>
            <person name="Tamura T."/>
        </authorList>
    </citation>
    <scope>NUCLEOTIDE SEQUENCE [LARGE SCALE GENOMIC DNA]</scope>
    <source>
        <strain evidence="3 4">NBRC 107932</strain>
    </source>
</reference>
<organism evidence="3 4">
    <name type="scientific">Asanoa siamensis</name>
    <dbReference type="NCBI Taxonomy" id="926357"/>
    <lineage>
        <taxon>Bacteria</taxon>
        <taxon>Bacillati</taxon>
        <taxon>Actinomycetota</taxon>
        <taxon>Actinomycetes</taxon>
        <taxon>Micromonosporales</taxon>
        <taxon>Micromonosporaceae</taxon>
        <taxon>Asanoa</taxon>
    </lineage>
</organism>
<comment type="caution">
    <text evidence="3">The sequence shown here is derived from an EMBL/GenBank/DDBJ whole genome shotgun (WGS) entry which is preliminary data.</text>
</comment>
<name>A0ABQ4CZY8_9ACTN</name>